<evidence type="ECO:0000313" key="2">
    <source>
        <dbReference type="Proteomes" id="UP001162001"/>
    </source>
</evidence>
<name>A0A7D3R1H0_9VIRU</name>
<gene>
    <name evidence="1" type="ORF">Fadolivirus_1_340</name>
</gene>
<proteinExistence type="predicted"/>
<dbReference type="EMBL" id="MT418680">
    <property type="protein sequence ID" value="QKF93798.1"/>
    <property type="molecule type" value="Genomic_DNA"/>
</dbReference>
<organism evidence="1 2">
    <name type="scientific">Fadolivirus FV1/VV64</name>
    <dbReference type="NCBI Taxonomy" id="3070911"/>
    <lineage>
        <taxon>Viruses</taxon>
        <taxon>Varidnaviria</taxon>
        <taxon>Bamfordvirae</taxon>
        <taxon>Nucleocytoviricota</taxon>
        <taxon>Megaviricetes</taxon>
        <taxon>Imitervirales</taxon>
        <taxon>Mimiviridae</taxon>
        <taxon>Klosneuvirinae</taxon>
        <taxon>Fadolivirus</taxon>
        <taxon>Fadolivirus algeromassiliense</taxon>
    </lineage>
</organism>
<reference evidence="1 2" key="1">
    <citation type="submission" date="2020-04" db="EMBL/GenBank/DDBJ databases">
        <title>Advantages and limits of metagenomic assembly and binning of a giant virus.</title>
        <authorList>
            <person name="Schulz F."/>
            <person name="Andreani J."/>
            <person name="Francis R."/>
            <person name="Boudjemaa H."/>
            <person name="Bou Khalil J.Y."/>
            <person name="Lee J."/>
            <person name="La Scola B."/>
            <person name="Woyke T."/>
        </authorList>
    </citation>
    <scope>NUCLEOTIDE SEQUENCE [LARGE SCALE GENOMIC DNA]</scope>
    <source>
        <strain evidence="1 2">FV1/VV64</strain>
    </source>
</reference>
<keyword evidence="2" id="KW-1185">Reference proteome</keyword>
<dbReference type="Proteomes" id="UP001162001">
    <property type="component" value="Segment"/>
</dbReference>
<accession>A0A7D3R1H0</accession>
<protein>
    <submittedName>
        <fullName evidence="1">Uncharacterized protein</fullName>
    </submittedName>
</protein>
<sequence length="360" mass="41133">MSTFPNNMNTSNTFPNSMYAPYGTNDNNFNRNAFPSNVFPPNGGMSGNPTGRYNPMTTNTQYLMNNHPSMSNFNKAYMSNDPIIEKMDYTNKNKLLHNNVGDTILDEHVVEYRIIIDSTDRDIKEYPDPFSYIVKFNPAGNQSIQTEEYIDYKKKNKGTKIVESRFAGAPTPHILKEFKNVKYIKLENVILPQYSKTRQKPDGTYEFDPSSNLPSDRFVSLEIKELDCDRVYTTSENVTRYDDNGNSYNPPTPFSMLIADKLLGLTAYTAIPFYGSKIFKNSTLGNISQLSLDFYDSSGIPLKFNNLFTYDELQAYEYENGEPLPKTDLRHPLNKKIQTNISFIVGVVESQINTNTKFDN</sequence>
<evidence type="ECO:0000313" key="1">
    <source>
        <dbReference type="EMBL" id="QKF93798.1"/>
    </source>
</evidence>